<accession>A0A9D1CV60</accession>
<dbReference type="AlphaFoldDB" id="A0A9D1CV60"/>
<name>A0A9D1CV60_9FIRM</name>
<dbReference type="InterPro" id="IPR007419">
    <property type="entry name" value="BFD-like_2Fe2S-bd_dom"/>
</dbReference>
<sequence>MESGTIICNCKQVTYGQIENVVREEKNISNVVQVFDDVQKQTHCSTGCGGCHDKIMDIIADLLYQR</sequence>
<dbReference type="InterPro" id="IPR041854">
    <property type="entry name" value="BFD-like_2Fe2S-bd_dom_sf"/>
</dbReference>
<dbReference type="EMBL" id="DVFZ01000011">
    <property type="protein sequence ID" value="HIQ81652.1"/>
    <property type="molecule type" value="Genomic_DNA"/>
</dbReference>
<evidence type="ECO:0000259" key="1">
    <source>
        <dbReference type="Pfam" id="PF04324"/>
    </source>
</evidence>
<evidence type="ECO:0000313" key="2">
    <source>
        <dbReference type="EMBL" id="HIQ81652.1"/>
    </source>
</evidence>
<dbReference type="Proteomes" id="UP000824260">
    <property type="component" value="Unassembled WGS sequence"/>
</dbReference>
<proteinExistence type="predicted"/>
<organism evidence="2 3">
    <name type="scientific">Candidatus Pullichristensenella stercorigallinarum</name>
    <dbReference type="NCBI Taxonomy" id="2840909"/>
    <lineage>
        <taxon>Bacteria</taxon>
        <taxon>Bacillati</taxon>
        <taxon>Bacillota</taxon>
        <taxon>Clostridia</taxon>
        <taxon>Candidatus Pullichristensenella</taxon>
    </lineage>
</organism>
<feature type="domain" description="BFD-like [2Fe-2S]-binding" evidence="1">
    <location>
        <begin position="6"/>
        <end position="60"/>
    </location>
</feature>
<reference evidence="2" key="2">
    <citation type="journal article" date="2021" name="PeerJ">
        <title>Extensive microbial diversity within the chicken gut microbiome revealed by metagenomics and culture.</title>
        <authorList>
            <person name="Gilroy R."/>
            <person name="Ravi A."/>
            <person name="Getino M."/>
            <person name="Pursley I."/>
            <person name="Horton D.L."/>
            <person name="Alikhan N.F."/>
            <person name="Baker D."/>
            <person name="Gharbi K."/>
            <person name="Hall N."/>
            <person name="Watson M."/>
            <person name="Adriaenssens E.M."/>
            <person name="Foster-Nyarko E."/>
            <person name="Jarju S."/>
            <person name="Secka A."/>
            <person name="Antonio M."/>
            <person name="Oren A."/>
            <person name="Chaudhuri R.R."/>
            <person name="La Ragione R."/>
            <person name="Hildebrand F."/>
            <person name="Pallen M.J."/>
        </authorList>
    </citation>
    <scope>NUCLEOTIDE SEQUENCE</scope>
    <source>
        <strain evidence="2">ChiSjej6B24-2974</strain>
    </source>
</reference>
<reference evidence="2" key="1">
    <citation type="submission" date="2020-10" db="EMBL/GenBank/DDBJ databases">
        <authorList>
            <person name="Gilroy R."/>
        </authorList>
    </citation>
    <scope>NUCLEOTIDE SEQUENCE</scope>
    <source>
        <strain evidence="2">ChiSjej6B24-2974</strain>
    </source>
</reference>
<comment type="caution">
    <text evidence="2">The sequence shown here is derived from an EMBL/GenBank/DDBJ whole genome shotgun (WGS) entry which is preliminary data.</text>
</comment>
<dbReference type="Pfam" id="PF04324">
    <property type="entry name" value="Fer2_BFD"/>
    <property type="match status" value="1"/>
</dbReference>
<protein>
    <submittedName>
        <fullName evidence="2">(2Fe-2S)-binding protein</fullName>
    </submittedName>
</protein>
<evidence type="ECO:0000313" key="3">
    <source>
        <dbReference type="Proteomes" id="UP000824260"/>
    </source>
</evidence>
<gene>
    <name evidence="2" type="ORF">IAA52_00965</name>
</gene>
<dbReference type="Gene3D" id="1.10.10.1100">
    <property type="entry name" value="BFD-like [2Fe-2S]-binding domain"/>
    <property type="match status" value="1"/>
</dbReference>